<feature type="compositionally biased region" description="Low complexity" evidence="1">
    <location>
        <begin position="43"/>
        <end position="58"/>
    </location>
</feature>
<feature type="compositionally biased region" description="Basic and acidic residues" evidence="1">
    <location>
        <begin position="8"/>
        <end position="17"/>
    </location>
</feature>
<comment type="caution">
    <text evidence="2">The sequence shown here is derived from an EMBL/GenBank/DDBJ whole genome shotgun (WGS) entry which is preliminary data.</text>
</comment>
<evidence type="ECO:0000313" key="2">
    <source>
        <dbReference type="EMBL" id="KAL0469592.1"/>
    </source>
</evidence>
<gene>
    <name evidence="2" type="ORF">QR685DRAFT_294154</name>
</gene>
<name>A0ABR3DAC8_NEUIN</name>
<organism evidence="2 3">
    <name type="scientific">Neurospora intermedia</name>
    <dbReference type="NCBI Taxonomy" id="5142"/>
    <lineage>
        <taxon>Eukaryota</taxon>
        <taxon>Fungi</taxon>
        <taxon>Dikarya</taxon>
        <taxon>Ascomycota</taxon>
        <taxon>Pezizomycotina</taxon>
        <taxon>Sordariomycetes</taxon>
        <taxon>Sordariomycetidae</taxon>
        <taxon>Sordariales</taxon>
        <taxon>Sordariaceae</taxon>
        <taxon>Neurospora</taxon>
    </lineage>
</organism>
<protein>
    <submittedName>
        <fullName evidence="2">Uncharacterized protein</fullName>
    </submittedName>
</protein>
<feature type="compositionally biased region" description="Low complexity" evidence="1">
    <location>
        <begin position="23"/>
        <end position="32"/>
    </location>
</feature>
<dbReference type="Proteomes" id="UP001451303">
    <property type="component" value="Unassembled WGS sequence"/>
</dbReference>
<feature type="compositionally biased region" description="Polar residues" evidence="1">
    <location>
        <begin position="33"/>
        <end position="42"/>
    </location>
</feature>
<dbReference type="PANTHER" id="PTHR39697:SF1">
    <property type="entry name" value="RICIN B LECTIN DOMAIN-CONTAINING PROTEIN"/>
    <property type="match status" value="1"/>
</dbReference>
<sequence>MVSTPRHSRFDDEKDLGPDDSISVVSTATTVSGNQPCTSNIKTPPSTSAPTSTPTRSSNIPYITRNSTPGPGSTYIIAPKFGDEDRALTVIEGRLCLATPPELLPDPPVLDAVQAKTLAGVCNWHWHCEESDGWLGFRNAATGLWLGSSCICFNEDKTPDAVLLEATSSRLGGLGVNEQFCVRKAVDDKGYVLLKRVDLKTSLFSAKTVSVRPAMGPATAINLKTADVNKRRMTWEFVKVDHDYVSETRIDGQPL</sequence>
<dbReference type="EMBL" id="JAVLET010000005">
    <property type="protein sequence ID" value="KAL0469592.1"/>
    <property type="molecule type" value="Genomic_DNA"/>
</dbReference>
<dbReference type="PANTHER" id="PTHR39697">
    <property type="entry name" value="RICIN B LECTIN DOMAIN-CONTAINING PROTEIN-RELATED"/>
    <property type="match status" value="1"/>
</dbReference>
<proteinExistence type="predicted"/>
<accession>A0ABR3DAC8</accession>
<feature type="compositionally biased region" description="Polar residues" evidence="1">
    <location>
        <begin position="59"/>
        <end position="71"/>
    </location>
</feature>
<feature type="region of interest" description="Disordered" evidence="1">
    <location>
        <begin position="1"/>
        <end position="71"/>
    </location>
</feature>
<reference evidence="2 3" key="1">
    <citation type="submission" date="2023-09" db="EMBL/GenBank/DDBJ databases">
        <title>Multi-omics analysis of a traditional fermented food reveals byproduct-associated fungal strains for waste-to-food upcycling.</title>
        <authorList>
            <consortium name="Lawrence Berkeley National Laboratory"/>
            <person name="Rekdal V.M."/>
            <person name="Villalobos-Escobedo J.M."/>
            <person name="Rodriguez-Valeron N."/>
            <person name="Garcia M.O."/>
            <person name="Vasquez D.P."/>
            <person name="Damayanti I."/>
            <person name="Sorensen P.M."/>
            <person name="Baidoo E.E."/>
            <person name="De Carvalho A.C."/>
            <person name="Riley R."/>
            <person name="Lipzen A."/>
            <person name="He G."/>
            <person name="Yan M."/>
            <person name="Haridas S."/>
            <person name="Daum C."/>
            <person name="Yoshinaga Y."/>
            <person name="Ng V."/>
            <person name="Grigoriev I.V."/>
            <person name="Munk R."/>
            <person name="Nuraida L."/>
            <person name="Wijaya C.H."/>
            <person name="Morales P.-C."/>
            <person name="Keasling J.D."/>
        </authorList>
    </citation>
    <scope>NUCLEOTIDE SEQUENCE [LARGE SCALE GENOMIC DNA]</scope>
    <source>
        <strain evidence="2 3">FGSC 2613</strain>
    </source>
</reference>
<evidence type="ECO:0000256" key="1">
    <source>
        <dbReference type="SAM" id="MobiDB-lite"/>
    </source>
</evidence>
<keyword evidence="3" id="KW-1185">Reference proteome</keyword>
<evidence type="ECO:0000313" key="3">
    <source>
        <dbReference type="Proteomes" id="UP001451303"/>
    </source>
</evidence>